<dbReference type="Proteomes" id="UP000177092">
    <property type="component" value="Unassembled WGS sequence"/>
</dbReference>
<dbReference type="AlphaFoldDB" id="A0A1F6ABX6"/>
<organism evidence="1 2">
    <name type="scientific">Candidatus Gottesmanbacteria bacterium RIFCSPHIGHO2_02_FULL_40_13</name>
    <dbReference type="NCBI Taxonomy" id="1798384"/>
    <lineage>
        <taxon>Bacteria</taxon>
        <taxon>Candidatus Gottesmaniibacteriota</taxon>
    </lineage>
</organism>
<reference evidence="1 2" key="1">
    <citation type="journal article" date="2016" name="Nat. Commun.">
        <title>Thousands of microbial genomes shed light on interconnected biogeochemical processes in an aquifer system.</title>
        <authorList>
            <person name="Anantharaman K."/>
            <person name="Brown C.T."/>
            <person name="Hug L.A."/>
            <person name="Sharon I."/>
            <person name="Castelle C.J."/>
            <person name="Probst A.J."/>
            <person name="Thomas B.C."/>
            <person name="Singh A."/>
            <person name="Wilkins M.J."/>
            <person name="Karaoz U."/>
            <person name="Brodie E.L."/>
            <person name="Williams K.H."/>
            <person name="Hubbard S.S."/>
            <person name="Banfield J.F."/>
        </authorList>
    </citation>
    <scope>NUCLEOTIDE SEQUENCE [LARGE SCALE GENOMIC DNA]</scope>
</reference>
<name>A0A1F6ABX6_9BACT</name>
<dbReference type="InterPro" id="IPR022148">
    <property type="entry name" value="CopG_antitoxin"/>
</dbReference>
<evidence type="ECO:0008006" key="3">
    <source>
        <dbReference type="Google" id="ProtNLM"/>
    </source>
</evidence>
<accession>A0A1F6ABX6</accession>
<protein>
    <recommendedName>
        <fullName evidence="3">CopG family transcriptional regulator</fullName>
    </recommendedName>
</protein>
<evidence type="ECO:0000313" key="2">
    <source>
        <dbReference type="Proteomes" id="UP000177092"/>
    </source>
</evidence>
<proteinExistence type="predicted"/>
<gene>
    <name evidence="1" type="ORF">A3D03_04685</name>
</gene>
<dbReference type="Pfam" id="PF12441">
    <property type="entry name" value="CopG_antitoxin"/>
    <property type="match status" value="1"/>
</dbReference>
<dbReference type="STRING" id="1798384.A3D03_04685"/>
<comment type="caution">
    <text evidence="1">The sequence shown here is derived from an EMBL/GenBank/DDBJ whole genome shotgun (WGS) entry which is preliminary data.</text>
</comment>
<sequence>MNKPKPIRPFKTLEEETRFWDTHDVSELLRNPKISLHQLSPIETEKHEVITVRLQKSVKEKLAKIARIKGINFSTLSRMWIIEKLQDFERQNAA</sequence>
<evidence type="ECO:0000313" key="1">
    <source>
        <dbReference type="EMBL" id="OGG22218.1"/>
    </source>
</evidence>
<dbReference type="EMBL" id="MFJN01000007">
    <property type="protein sequence ID" value="OGG22218.1"/>
    <property type="molecule type" value="Genomic_DNA"/>
</dbReference>